<evidence type="ECO:0000313" key="5">
    <source>
        <dbReference type="RefSeq" id="XP_028143047.1"/>
    </source>
</evidence>
<evidence type="ECO:0000313" key="3">
    <source>
        <dbReference type="EnsemblMetazoa" id="XP_028143047.1"/>
    </source>
</evidence>
<organism evidence="5">
    <name type="scientific">Diabrotica virgifera virgifera</name>
    <name type="common">western corn rootworm</name>
    <dbReference type="NCBI Taxonomy" id="50390"/>
    <lineage>
        <taxon>Eukaryota</taxon>
        <taxon>Metazoa</taxon>
        <taxon>Ecdysozoa</taxon>
        <taxon>Arthropoda</taxon>
        <taxon>Hexapoda</taxon>
        <taxon>Insecta</taxon>
        <taxon>Pterygota</taxon>
        <taxon>Neoptera</taxon>
        <taxon>Endopterygota</taxon>
        <taxon>Coleoptera</taxon>
        <taxon>Polyphaga</taxon>
        <taxon>Cucujiformia</taxon>
        <taxon>Chrysomeloidea</taxon>
        <taxon>Chrysomelidae</taxon>
        <taxon>Galerucinae</taxon>
        <taxon>Diabroticina</taxon>
        <taxon>Diabroticites</taxon>
        <taxon>Diabrotica</taxon>
    </lineage>
</organism>
<evidence type="ECO:0000259" key="2">
    <source>
        <dbReference type="SMART" id="SM00848"/>
    </source>
</evidence>
<dbReference type="InterPro" id="IPR013201">
    <property type="entry name" value="Prot_inhib_I29"/>
</dbReference>
<proteinExistence type="predicted"/>
<reference evidence="5" key="1">
    <citation type="submission" date="2025-04" db="UniProtKB">
        <authorList>
            <consortium name="RefSeq"/>
        </authorList>
    </citation>
    <scope>IDENTIFICATION</scope>
    <source>
        <tissue evidence="5">Whole insect</tissue>
    </source>
</reference>
<protein>
    <submittedName>
        <fullName evidence="5">Cathepsin L-like proteinase</fullName>
    </submittedName>
</protein>
<feature type="signal peptide" evidence="1">
    <location>
        <begin position="1"/>
        <end position="18"/>
    </location>
</feature>
<dbReference type="AlphaFoldDB" id="A0A6P7G7V7"/>
<feature type="chain" id="PRO_5027954204" evidence="1">
    <location>
        <begin position="19"/>
        <end position="100"/>
    </location>
</feature>
<dbReference type="GeneID" id="114336858"/>
<dbReference type="SMART" id="SM00848">
    <property type="entry name" value="Inhibitor_I29"/>
    <property type="match status" value="1"/>
</dbReference>
<keyword evidence="1" id="KW-0732">Signal</keyword>
<name>A0A6P7G7V7_DIAVI</name>
<dbReference type="Pfam" id="PF08246">
    <property type="entry name" value="Inhibitor_I29"/>
    <property type="match status" value="1"/>
</dbReference>
<dbReference type="Gene3D" id="1.10.287.2250">
    <property type="match status" value="1"/>
</dbReference>
<feature type="domain" description="Cathepsin propeptide inhibitor" evidence="2">
    <location>
        <begin position="25"/>
        <end position="85"/>
    </location>
</feature>
<gene>
    <name evidence="5" type="primary">LOC114336858</name>
</gene>
<keyword evidence="4" id="KW-1185">Reference proteome</keyword>
<evidence type="ECO:0000256" key="1">
    <source>
        <dbReference type="SAM" id="SignalP"/>
    </source>
</evidence>
<dbReference type="InterPro" id="IPR038765">
    <property type="entry name" value="Papain-like_cys_pep_sf"/>
</dbReference>
<evidence type="ECO:0000313" key="4">
    <source>
        <dbReference type="Proteomes" id="UP001652700"/>
    </source>
</evidence>
<accession>A0A6P7G7V7</accession>
<dbReference type="RefSeq" id="XP_028143047.1">
    <property type="nucleotide sequence ID" value="XM_028287246.1"/>
</dbReference>
<dbReference type="InParanoid" id="A0A6P7G7V7"/>
<dbReference type="KEGG" id="dvv:114336858"/>
<sequence length="100" mass="12110">MLYKYFLVVFSLYVMANALSDEEQFAEFKQKFQKSYGSKKEEQYRFETFQKNLRYIENHNQKFVNEEVTYSMAVNEFSDQSADEWATKFHGLIPQENYEP</sequence>
<dbReference type="OrthoDB" id="5855924at2759"/>
<dbReference type="Proteomes" id="UP001652700">
    <property type="component" value="Unplaced"/>
</dbReference>
<dbReference type="EnsemblMetazoa" id="XM_028287246.2">
    <property type="protein sequence ID" value="XP_028143047.1"/>
    <property type="gene ID" value="LOC114336858"/>
</dbReference>
<dbReference type="SUPFAM" id="SSF54001">
    <property type="entry name" value="Cysteine proteinases"/>
    <property type="match status" value="1"/>
</dbReference>
<reference evidence="3" key="2">
    <citation type="submission" date="2025-05" db="UniProtKB">
        <authorList>
            <consortium name="EnsemblMetazoa"/>
        </authorList>
    </citation>
    <scope>IDENTIFICATION</scope>
</reference>